<accession>A0ABY5DX92</accession>
<dbReference type="EMBL" id="CP098502">
    <property type="protein sequence ID" value="UTI66651.1"/>
    <property type="molecule type" value="Genomic_DNA"/>
</dbReference>
<protein>
    <recommendedName>
        <fullName evidence="5">Peptidase C-terminal archaeal/bacterial domain-containing protein</fullName>
    </recommendedName>
</protein>
<evidence type="ECO:0000313" key="4">
    <source>
        <dbReference type="Proteomes" id="UP001056035"/>
    </source>
</evidence>
<organism evidence="3 4">
    <name type="scientific">Paraconexibacter antarcticus</name>
    <dbReference type="NCBI Taxonomy" id="2949664"/>
    <lineage>
        <taxon>Bacteria</taxon>
        <taxon>Bacillati</taxon>
        <taxon>Actinomycetota</taxon>
        <taxon>Thermoleophilia</taxon>
        <taxon>Solirubrobacterales</taxon>
        <taxon>Paraconexibacteraceae</taxon>
        <taxon>Paraconexibacter</taxon>
    </lineage>
</organism>
<sequence>MSAARRLLGLSAAFALLGAAPAAADLGGPDDSIATAYGPLVPGMTYEGAFVSETDVDYLAFDVTSPGQTLRFDVRNTVSPCLSPDLTGCPVYATLLDASGTQLGGEGSGAGTGPVTDDAPEETVDWTFPEPGRFYVAMDSGGDDPTYAISYAVVPPAPATPPGGAGGGGGGGGSGAGGTTTGTGNAGAGSGSGPATTPGPVVADAKARVRALLGAVSAAPAPGAPAVRVRVTVRRPLAALRVRVRDEAGRTIAQALRADVAPATFTVRLPLGAATRRALTRRGRLTLGVSVTATPVGGAPATARRSVRLRAR</sequence>
<dbReference type="Gene3D" id="2.60.120.380">
    <property type="match status" value="1"/>
</dbReference>
<feature type="chain" id="PRO_5047429715" description="Peptidase C-terminal archaeal/bacterial domain-containing protein" evidence="2">
    <location>
        <begin position="25"/>
        <end position="312"/>
    </location>
</feature>
<keyword evidence="4" id="KW-1185">Reference proteome</keyword>
<name>A0ABY5DX92_9ACTN</name>
<dbReference type="RefSeq" id="WP_254573319.1">
    <property type="nucleotide sequence ID" value="NZ_CP098502.1"/>
</dbReference>
<evidence type="ECO:0008006" key="5">
    <source>
        <dbReference type="Google" id="ProtNLM"/>
    </source>
</evidence>
<gene>
    <name evidence="3" type="ORF">NBH00_10685</name>
</gene>
<reference evidence="3 4" key="1">
    <citation type="submission" date="2022-06" db="EMBL/GenBank/DDBJ databases">
        <title>Paraconexibacter antarcticus.</title>
        <authorList>
            <person name="Kim C.S."/>
        </authorList>
    </citation>
    <scope>NUCLEOTIDE SEQUENCE [LARGE SCALE GENOMIC DNA]</scope>
    <source>
        <strain evidence="3 4">02-257</strain>
    </source>
</reference>
<proteinExistence type="predicted"/>
<feature type="compositionally biased region" description="Gly residues" evidence="1">
    <location>
        <begin position="163"/>
        <end position="192"/>
    </location>
</feature>
<feature type="compositionally biased region" description="Gly residues" evidence="1">
    <location>
        <begin position="103"/>
        <end position="112"/>
    </location>
</feature>
<feature type="signal peptide" evidence="2">
    <location>
        <begin position="1"/>
        <end position="24"/>
    </location>
</feature>
<dbReference type="PROSITE" id="PS51318">
    <property type="entry name" value="TAT"/>
    <property type="match status" value="1"/>
</dbReference>
<dbReference type="InterPro" id="IPR006311">
    <property type="entry name" value="TAT_signal"/>
</dbReference>
<feature type="region of interest" description="Disordered" evidence="1">
    <location>
        <begin position="160"/>
        <end position="201"/>
    </location>
</feature>
<evidence type="ECO:0000256" key="1">
    <source>
        <dbReference type="SAM" id="MobiDB-lite"/>
    </source>
</evidence>
<evidence type="ECO:0000313" key="3">
    <source>
        <dbReference type="EMBL" id="UTI66651.1"/>
    </source>
</evidence>
<keyword evidence="2" id="KW-0732">Signal</keyword>
<dbReference type="Proteomes" id="UP001056035">
    <property type="component" value="Chromosome"/>
</dbReference>
<evidence type="ECO:0000256" key="2">
    <source>
        <dbReference type="SAM" id="SignalP"/>
    </source>
</evidence>
<feature type="region of interest" description="Disordered" evidence="1">
    <location>
        <begin position="103"/>
        <end position="123"/>
    </location>
</feature>